<dbReference type="SUPFAM" id="SSF53474">
    <property type="entry name" value="alpha/beta-Hydrolases"/>
    <property type="match status" value="1"/>
</dbReference>
<keyword evidence="1" id="KW-0378">Hydrolase</keyword>
<dbReference type="Gene3D" id="3.40.50.1820">
    <property type="entry name" value="alpha/beta hydrolase"/>
    <property type="match status" value="1"/>
</dbReference>
<evidence type="ECO:0000313" key="4">
    <source>
        <dbReference type="Proteomes" id="UP000199310"/>
    </source>
</evidence>
<dbReference type="PANTHER" id="PTHR43329">
    <property type="entry name" value="EPOXIDE HYDROLASE"/>
    <property type="match status" value="1"/>
</dbReference>
<dbReference type="EMBL" id="FOJG01000002">
    <property type="protein sequence ID" value="SEW52338.1"/>
    <property type="molecule type" value="Genomic_DNA"/>
</dbReference>
<dbReference type="InterPro" id="IPR029058">
    <property type="entry name" value="AB_hydrolase_fold"/>
</dbReference>
<feature type="domain" description="AB hydrolase-1" evidence="2">
    <location>
        <begin position="36"/>
        <end position="278"/>
    </location>
</feature>
<name>A0A1I0S8R6_9BACT</name>
<reference evidence="4" key="1">
    <citation type="submission" date="2016-10" db="EMBL/GenBank/DDBJ databases">
        <authorList>
            <person name="Varghese N."/>
            <person name="Submissions S."/>
        </authorList>
    </citation>
    <scope>NUCLEOTIDE SEQUENCE [LARGE SCALE GENOMIC DNA]</scope>
    <source>
        <strain evidence="4">DSM 3695</strain>
    </source>
</reference>
<dbReference type="Proteomes" id="UP000199310">
    <property type="component" value="Unassembled WGS sequence"/>
</dbReference>
<dbReference type="PRINTS" id="PR00111">
    <property type="entry name" value="ABHYDROLASE"/>
</dbReference>
<dbReference type="OrthoDB" id="9773293at2"/>
<dbReference type="AlphaFoldDB" id="A0A1I0S8R6"/>
<dbReference type="STRING" id="29529.SAMN04488122_4775"/>
<evidence type="ECO:0000259" key="2">
    <source>
        <dbReference type="Pfam" id="PF00561"/>
    </source>
</evidence>
<accession>A0A1I0S8R6</accession>
<protein>
    <submittedName>
        <fullName evidence="3">Pimeloyl-ACP methyl ester carboxylesterase</fullName>
    </submittedName>
</protein>
<dbReference type="InterPro" id="IPR000639">
    <property type="entry name" value="Epox_hydrolase-like"/>
</dbReference>
<evidence type="ECO:0000256" key="1">
    <source>
        <dbReference type="ARBA" id="ARBA00022801"/>
    </source>
</evidence>
<dbReference type="RefSeq" id="WP_089898712.1">
    <property type="nucleotide sequence ID" value="NZ_FOJG01000002.1"/>
</dbReference>
<dbReference type="InterPro" id="IPR000073">
    <property type="entry name" value="AB_hydrolase_1"/>
</dbReference>
<dbReference type="Pfam" id="PF00561">
    <property type="entry name" value="Abhydrolase_1"/>
    <property type="match status" value="1"/>
</dbReference>
<gene>
    <name evidence="3" type="ORF">SAMN04488122_4775</name>
</gene>
<evidence type="ECO:0000313" key="3">
    <source>
        <dbReference type="EMBL" id="SEW52338.1"/>
    </source>
</evidence>
<proteinExistence type="predicted"/>
<dbReference type="GO" id="GO:0016787">
    <property type="term" value="F:hydrolase activity"/>
    <property type="evidence" value="ECO:0007669"/>
    <property type="project" value="UniProtKB-KW"/>
</dbReference>
<dbReference type="PRINTS" id="PR00412">
    <property type="entry name" value="EPOXHYDRLASE"/>
</dbReference>
<sequence length="295" mass="33578">MNYHHLGQEFNTVFTQKWTNVNGINIHYVTGGEGEPIVLLHGYPQTWYAYRHIMLALARHFMVIVPDLRGLGDSDKPASGYDIYTVANDIYLLTQQLDYKSIRLLGHDFGANVAYAYAASHRDEVSKLAFLDVGLLGEQIANRPLLPRNGKSLWWFPFHMVSELPELLVEGREEIYLNWFYQQTTFIKEAIDETALKEYVRCYASPGGMKAGFDYYRSLFLDFELNAEQVKVKLKMPVLALGGALSFAMLPYESWKMVCENCKGGVIANSGHYIAEEQPQLLLEQLLPFFADAGQ</sequence>
<organism evidence="3 4">
    <name type="scientific">Chitinophaga arvensicola</name>
    <dbReference type="NCBI Taxonomy" id="29529"/>
    <lineage>
        <taxon>Bacteria</taxon>
        <taxon>Pseudomonadati</taxon>
        <taxon>Bacteroidota</taxon>
        <taxon>Chitinophagia</taxon>
        <taxon>Chitinophagales</taxon>
        <taxon>Chitinophagaceae</taxon>
        <taxon>Chitinophaga</taxon>
    </lineage>
</organism>
<keyword evidence="4" id="KW-1185">Reference proteome</keyword>